<name>A0A9D4Q8A5_RHISA</name>
<dbReference type="AlphaFoldDB" id="A0A9D4Q8A5"/>
<gene>
    <name evidence="3" type="ORF">HPB52_021576</name>
</gene>
<feature type="region of interest" description="Disordered" evidence="2">
    <location>
        <begin position="108"/>
        <end position="143"/>
    </location>
</feature>
<evidence type="ECO:0000313" key="3">
    <source>
        <dbReference type="EMBL" id="KAH7969694.1"/>
    </source>
</evidence>
<feature type="compositionally biased region" description="Basic and acidic residues" evidence="2">
    <location>
        <begin position="108"/>
        <end position="123"/>
    </location>
</feature>
<evidence type="ECO:0008006" key="5">
    <source>
        <dbReference type="Google" id="ProtNLM"/>
    </source>
</evidence>
<dbReference type="InterPro" id="IPR036691">
    <property type="entry name" value="Endo/exonu/phosph_ase_sf"/>
</dbReference>
<comment type="caution">
    <text evidence="3">The sequence shown here is derived from an EMBL/GenBank/DDBJ whole genome shotgun (WGS) entry which is preliminary data.</text>
</comment>
<reference evidence="3" key="1">
    <citation type="journal article" date="2020" name="Cell">
        <title>Large-Scale Comparative Analyses of Tick Genomes Elucidate Their Genetic Diversity and Vector Capacities.</title>
        <authorList>
            <consortium name="Tick Genome and Microbiome Consortium (TIGMIC)"/>
            <person name="Jia N."/>
            <person name="Wang J."/>
            <person name="Shi W."/>
            <person name="Du L."/>
            <person name="Sun Y."/>
            <person name="Zhan W."/>
            <person name="Jiang J.F."/>
            <person name="Wang Q."/>
            <person name="Zhang B."/>
            <person name="Ji P."/>
            <person name="Bell-Sakyi L."/>
            <person name="Cui X.M."/>
            <person name="Yuan T.T."/>
            <person name="Jiang B.G."/>
            <person name="Yang W.F."/>
            <person name="Lam T.T."/>
            <person name="Chang Q.C."/>
            <person name="Ding S.J."/>
            <person name="Wang X.J."/>
            <person name="Zhu J.G."/>
            <person name="Ruan X.D."/>
            <person name="Zhao L."/>
            <person name="Wei J.T."/>
            <person name="Ye R.Z."/>
            <person name="Que T.C."/>
            <person name="Du C.H."/>
            <person name="Zhou Y.H."/>
            <person name="Cheng J.X."/>
            <person name="Dai P.F."/>
            <person name="Guo W.B."/>
            <person name="Han X.H."/>
            <person name="Huang E.J."/>
            <person name="Li L.F."/>
            <person name="Wei W."/>
            <person name="Gao Y.C."/>
            <person name="Liu J.Z."/>
            <person name="Shao H.Z."/>
            <person name="Wang X."/>
            <person name="Wang C.C."/>
            <person name="Yang T.C."/>
            <person name="Huo Q.B."/>
            <person name="Li W."/>
            <person name="Chen H.Y."/>
            <person name="Chen S.E."/>
            <person name="Zhou L.G."/>
            <person name="Ni X.B."/>
            <person name="Tian J.H."/>
            <person name="Sheng Y."/>
            <person name="Liu T."/>
            <person name="Pan Y.S."/>
            <person name="Xia L.Y."/>
            <person name="Li J."/>
            <person name="Zhao F."/>
            <person name="Cao W.C."/>
        </authorList>
    </citation>
    <scope>NUCLEOTIDE SEQUENCE</scope>
    <source>
        <strain evidence="3">Rsan-2018</strain>
    </source>
</reference>
<feature type="region of interest" description="Disordered" evidence="2">
    <location>
        <begin position="175"/>
        <end position="196"/>
    </location>
</feature>
<keyword evidence="1" id="KW-0175">Coiled coil</keyword>
<reference evidence="3" key="2">
    <citation type="submission" date="2021-09" db="EMBL/GenBank/DDBJ databases">
        <authorList>
            <person name="Jia N."/>
            <person name="Wang J."/>
            <person name="Shi W."/>
            <person name="Du L."/>
            <person name="Sun Y."/>
            <person name="Zhan W."/>
            <person name="Jiang J."/>
            <person name="Wang Q."/>
            <person name="Zhang B."/>
            <person name="Ji P."/>
            <person name="Sakyi L.B."/>
            <person name="Cui X."/>
            <person name="Yuan T."/>
            <person name="Jiang B."/>
            <person name="Yang W."/>
            <person name="Lam T.T.-Y."/>
            <person name="Chang Q."/>
            <person name="Ding S."/>
            <person name="Wang X."/>
            <person name="Zhu J."/>
            <person name="Ruan X."/>
            <person name="Zhao L."/>
            <person name="Wei J."/>
            <person name="Que T."/>
            <person name="Du C."/>
            <person name="Cheng J."/>
            <person name="Dai P."/>
            <person name="Han X."/>
            <person name="Huang E."/>
            <person name="Gao Y."/>
            <person name="Liu J."/>
            <person name="Shao H."/>
            <person name="Ye R."/>
            <person name="Li L."/>
            <person name="Wei W."/>
            <person name="Wang X."/>
            <person name="Wang C."/>
            <person name="Huo Q."/>
            <person name="Li W."/>
            <person name="Guo W."/>
            <person name="Chen H."/>
            <person name="Chen S."/>
            <person name="Zhou L."/>
            <person name="Zhou L."/>
            <person name="Ni X."/>
            <person name="Tian J."/>
            <person name="Zhou Y."/>
            <person name="Sheng Y."/>
            <person name="Liu T."/>
            <person name="Pan Y."/>
            <person name="Xia L."/>
            <person name="Li J."/>
            <person name="Zhao F."/>
            <person name="Cao W."/>
        </authorList>
    </citation>
    <scope>NUCLEOTIDE SEQUENCE</scope>
    <source>
        <strain evidence="3">Rsan-2018</strain>
        <tissue evidence="3">Larvae</tissue>
    </source>
</reference>
<dbReference type="SUPFAM" id="SSF56219">
    <property type="entry name" value="DNase I-like"/>
    <property type="match status" value="1"/>
</dbReference>
<dbReference type="EMBL" id="JABSTV010001248">
    <property type="protein sequence ID" value="KAH7969694.1"/>
    <property type="molecule type" value="Genomic_DNA"/>
</dbReference>
<accession>A0A9D4Q8A5</accession>
<evidence type="ECO:0000313" key="4">
    <source>
        <dbReference type="Proteomes" id="UP000821837"/>
    </source>
</evidence>
<evidence type="ECO:0000256" key="1">
    <source>
        <dbReference type="SAM" id="Coils"/>
    </source>
</evidence>
<feature type="coiled-coil region" evidence="1">
    <location>
        <begin position="1"/>
        <end position="28"/>
    </location>
</feature>
<evidence type="ECO:0000256" key="2">
    <source>
        <dbReference type="SAM" id="MobiDB-lite"/>
    </source>
</evidence>
<dbReference type="Proteomes" id="UP000821837">
    <property type="component" value="Unassembled WGS sequence"/>
</dbReference>
<protein>
    <recommendedName>
        <fullName evidence="5">Endonuclease/exonuclease/phosphatase domain-containing protein</fullName>
    </recommendedName>
</protein>
<keyword evidence="4" id="KW-1185">Reference proteome</keyword>
<proteinExistence type="predicted"/>
<sequence length="196" mass="21575">MAALNNALANLSNLISNIQDEARKEREHIIALQEIGCSLTLAGYSIYEGLDQKPAQPAESQLYLLGKAEQAAGKQGLLVLGDFNAWRKSLGYVTETPKAKTLAREADRRSLITDHTKPKETRARTGRSLNGSGRPDGKTTGKRLTVTTAFSASRWIPSRSRKDVAWLDLQTGKPLEKLGRSPKTRRLQILRAGSHE</sequence>
<organism evidence="3 4">
    <name type="scientific">Rhipicephalus sanguineus</name>
    <name type="common">Brown dog tick</name>
    <name type="synonym">Ixodes sanguineus</name>
    <dbReference type="NCBI Taxonomy" id="34632"/>
    <lineage>
        <taxon>Eukaryota</taxon>
        <taxon>Metazoa</taxon>
        <taxon>Ecdysozoa</taxon>
        <taxon>Arthropoda</taxon>
        <taxon>Chelicerata</taxon>
        <taxon>Arachnida</taxon>
        <taxon>Acari</taxon>
        <taxon>Parasitiformes</taxon>
        <taxon>Ixodida</taxon>
        <taxon>Ixodoidea</taxon>
        <taxon>Ixodidae</taxon>
        <taxon>Rhipicephalinae</taxon>
        <taxon>Rhipicephalus</taxon>
        <taxon>Rhipicephalus</taxon>
    </lineage>
</organism>